<evidence type="ECO:0000256" key="1">
    <source>
        <dbReference type="SAM" id="MobiDB-lite"/>
    </source>
</evidence>
<gene>
    <name evidence="2" type="ORF">SAMN04488523_11453</name>
</gene>
<name>A0A1I2F2Z9_9RHOB</name>
<dbReference type="AlphaFoldDB" id="A0A1I2F2Z9"/>
<keyword evidence="3" id="KW-1185">Reference proteome</keyword>
<protein>
    <submittedName>
        <fullName evidence="2">Uncharacterized protein</fullName>
    </submittedName>
</protein>
<feature type="region of interest" description="Disordered" evidence="1">
    <location>
        <begin position="1"/>
        <end position="23"/>
    </location>
</feature>
<evidence type="ECO:0000313" key="2">
    <source>
        <dbReference type="EMBL" id="SFE99353.1"/>
    </source>
</evidence>
<organism evidence="2 3">
    <name type="scientific">Sulfitobacter brevis</name>
    <dbReference type="NCBI Taxonomy" id="74348"/>
    <lineage>
        <taxon>Bacteria</taxon>
        <taxon>Pseudomonadati</taxon>
        <taxon>Pseudomonadota</taxon>
        <taxon>Alphaproteobacteria</taxon>
        <taxon>Rhodobacterales</taxon>
        <taxon>Roseobacteraceae</taxon>
        <taxon>Sulfitobacter</taxon>
    </lineage>
</organism>
<dbReference type="EMBL" id="FOMW01000014">
    <property type="protein sequence ID" value="SFE99353.1"/>
    <property type="molecule type" value="Genomic_DNA"/>
</dbReference>
<dbReference type="Proteomes" id="UP000198977">
    <property type="component" value="Unassembled WGS sequence"/>
</dbReference>
<sequence>MRVMAEGVEMEQQPVPEALEREADVPKAWEQTLDMREDVVEELLGL</sequence>
<proteinExistence type="predicted"/>
<accession>A0A1I2F2Z9</accession>
<evidence type="ECO:0000313" key="3">
    <source>
        <dbReference type="Proteomes" id="UP000198977"/>
    </source>
</evidence>
<dbReference type="STRING" id="74348.SAMN04488523_11453"/>
<reference evidence="2 3" key="1">
    <citation type="submission" date="2016-10" db="EMBL/GenBank/DDBJ databases">
        <authorList>
            <person name="de Groot N.N."/>
        </authorList>
    </citation>
    <scope>NUCLEOTIDE SEQUENCE [LARGE SCALE GENOMIC DNA]</scope>
    <source>
        <strain evidence="2 3">DSM 11443</strain>
    </source>
</reference>